<dbReference type="EMBL" id="JACHXZ010000004">
    <property type="protein sequence ID" value="MBB3169856.1"/>
    <property type="molecule type" value="Genomic_DNA"/>
</dbReference>
<keyword evidence="2" id="KW-1185">Reference proteome</keyword>
<sequence>MAQDQEFVTYVLAQLELASAVTGLPTKSHHHFNAASFSLGGDRVALIVNNTLFMHLNAEAVRRWLPDTQPLQPAGVSLDSQFYPVPLAWLGDIERLSDCLQSAISHTPCQKATA</sequence>
<comment type="caution">
    <text evidence="1">The sequence shown here is derived from an EMBL/GenBank/DDBJ whole genome shotgun (WGS) entry which is preliminary data.</text>
</comment>
<evidence type="ECO:0008006" key="3">
    <source>
        <dbReference type="Google" id="ProtNLM"/>
    </source>
</evidence>
<dbReference type="AlphaFoldDB" id="A0A839UV04"/>
<proteinExistence type="predicted"/>
<evidence type="ECO:0000313" key="1">
    <source>
        <dbReference type="EMBL" id="MBB3169856.1"/>
    </source>
</evidence>
<accession>A0A839UV04</accession>
<name>A0A839UV04_9GAMM</name>
<protein>
    <recommendedName>
        <fullName evidence="3">TfoX N-terminal domain-containing protein</fullName>
    </recommendedName>
</protein>
<reference evidence="1 2" key="1">
    <citation type="submission" date="2020-08" db="EMBL/GenBank/DDBJ databases">
        <title>Genomic Encyclopedia of Type Strains, Phase III (KMG-III): the genomes of soil and plant-associated and newly described type strains.</title>
        <authorList>
            <person name="Whitman W."/>
        </authorList>
    </citation>
    <scope>NUCLEOTIDE SEQUENCE [LARGE SCALE GENOMIC DNA]</scope>
    <source>
        <strain evidence="1 2">CECT 8571</strain>
    </source>
</reference>
<dbReference type="Proteomes" id="UP000559987">
    <property type="component" value="Unassembled WGS sequence"/>
</dbReference>
<organism evidence="1 2">
    <name type="scientific">Simiduia aestuariiviva</name>
    <dbReference type="NCBI Taxonomy" id="1510459"/>
    <lineage>
        <taxon>Bacteria</taxon>
        <taxon>Pseudomonadati</taxon>
        <taxon>Pseudomonadota</taxon>
        <taxon>Gammaproteobacteria</taxon>
        <taxon>Cellvibrionales</taxon>
        <taxon>Cellvibrionaceae</taxon>
        <taxon>Simiduia</taxon>
    </lineage>
</organism>
<gene>
    <name evidence="1" type="ORF">FHS30_003069</name>
</gene>
<dbReference type="RefSeq" id="WP_183911340.1">
    <property type="nucleotide sequence ID" value="NZ_JACHXZ010000004.1"/>
</dbReference>
<evidence type="ECO:0000313" key="2">
    <source>
        <dbReference type="Proteomes" id="UP000559987"/>
    </source>
</evidence>